<evidence type="ECO:0000313" key="3">
    <source>
        <dbReference type="Proteomes" id="UP001359308"/>
    </source>
</evidence>
<feature type="region of interest" description="Disordered" evidence="1">
    <location>
        <begin position="104"/>
        <end position="127"/>
    </location>
</feature>
<sequence length="127" mass="14727">MLTPDRLRRLQGEFPEWQVRMLPGGAIAARPPRYADWGAFGRRLDELAALPVWAPPVFHVIQRPPEPKKCKDCRWFALKPGRRWMGRCQLHDFDVTAGRRRCWRAEHPPTQGQEAGHAERQAAKRPT</sequence>
<evidence type="ECO:0000313" key="2">
    <source>
        <dbReference type="EMBL" id="WWF02810.1"/>
    </source>
</evidence>
<accession>A0ABZ2F8A6</accession>
<evidence type="ECO:0000256" key="1">
    <source>
        <dbReference type="SAM" id="MobiDB-lite"/>
    </source>
</evidence>
<reference evidence="2 3" key="1">
    <citation type="submission" date="2022-09" db="EMBL/GenBank/DDBJ databases">
        <authorList>
            <person name="Giprobiosintez L."/>
        </authorList>
    </citation>
    <scope>NUCLEOTIDE SEQUENCE [LARGE SCALE GENOMIC DNA]</scope>
    <source>
        <strain evidence="3">VKPM-B-12549 (GBS-15)</strain>
    </source>
</reference>
<organism evidence="2 3">
    <name type="scientific">Methylococcus capsulatus</name>
    <dbReference type="NCBI Taxonomy" id="414"/>
    <lineage>
        <taxon>Bacteria</taxon>
        <taxon>Pseudomonadati</taxon>
        <taxon>Pseudomonadota</taxon>
        <taxon>Gammaproteobacteria</taxon>
        <taxon>Methylococcales</taxon>
        <taxon>Methylococcaceae</taxon>
        <taxon>Methylococcus</taxon>
    </lineage>
</organism>
<dbReference type="Proteomes" id="UP001359308">
    <property type="component" value="Chromosome"/>
</dbReference>
<dbReference type="RefSeq" id="WP_198323063.1">
    <property type="nucleotide sequence ID" value="NZ_CP104311.1"/>
</dbReference>
<gene>
    <name evidence="2" type="ORF">N4J17_04130</name>
</gene>
<protein>
    <submittedName>
        <fullName evidence="2">Uncharacterized protein</fullName>
    </submittedName>
</protein>
<name>A0ABZ2F8A6_METCP</name>
<proteinExistence type="predicted"/>
<dbReference type="EMBL" id="CP104311">
    <property type="protein sequence ID" value="WWF02810.1"/>
    <property type="molecule type" value="Genomic_DNA"/>
</dbReference>
<keyword evidence="3" id="KW-1185">Reference proteome</keyword>
<feature type="compositionally biased region" description="Basic and acidic residues" evidence="1">
    <location>
        <begin position="116"/>
        <end position="127"/>
    </location>
</feature>